<dbReference type="GO" id="GO:0003676">
    <property type="term" value="F:nucleic acid binding"/>
    <property type="evidence" value="ECO:0007669"/>
    <property type="project" value="InterPro"/>
</dbReference>
<sequence length="312" mass="35578">MSPAICRSHIWIGVASYKRHRAAPAAYNRGNNKMWQTHSALLKLSRVSRMIRGTVKQIIVAWKSMIIDEHPILRAFARAFFIRPKRAVYGAANIPAMVAETVLRNIPNVSHSLRLNQVKYTFALLSVEFLGHKINGAGVYDHSLPLVLATDTSKIGLDTALSHRLSYKEVLAIIWTYKKLSNFQFAEQIAKKTRKTPDLSKIRSWKQAETFYGQVTKPHGKPTLTAKSVIQTRVVILAALQPAILNNLHTIHPKRPWERVYIDYTRPIAHKLTTPYYPSTTNQAERYVQTIKNALNMSTTQRSIQQNINRFL</sequence>
<evidence type="ECO:0000313" key="2">
    <source>
        <dbReference type="Proteomes" id="UP000078540"/>
    </source>
</evidence>
<evidence type="ECO:0000313" key="1">
    <source>
        <dbReference type="EMBL" id="KYM85672.1"/>
    </source>
</evidence>
<protein>
    <submittedName>
        <fullName evidence="1">Uncharacterized protein</fullName>
    </submittedName>
</protein>
<dbReference type="EMBL" id="KQ976450">
    <property type="protein sequence ID" value="KYM85672.1"/>
    <property type="molecule type" value="Genomic_DNA"/>
</dbReference>
<dbReference type="Proteomes" id="UP000078540">
    <property type="component" value="Unassembled WGS sequence"/>
</dbReference>
<dbReference type="AlphaFoldDB" id="A0A195BLJ2"/>
<keyword evidence="2" id="KW-1185">Reference proteome</keyword>
<dbReference type="STRING" id="520822.A0A195BLJ2"/>
<name>A0A195BLJ2_9HYME</name>
<dbReference type="Gene3D" id="3.30.420.10">
    <property type="entry name" value="Ribonuclease H-like superfamily/Ribonuclease H"/>
    <property type="match status" value="1"/>
</dbReference>
<gene>
    <name evidence="1" type="ORF">ALC53_04453</name>
</gene>
<dbReference type="InterPro" id="IPR036397">
    <property type="entry name" value="RNaseH_sf"/>
</dbReference>
<proteinExistence type="predicted"/>
<reference evidence="1 2" key="1">
    <citation type="submission" date="2015-09" db="EMBL/GenBank/DDBJ databases">
        <title>Atta colombica WGS genome.</title>
        <authorList>
            <person name="Nygaard S."/>
            <person name="Hu H."/>
            <person name="Boomsma J."/>
            <person name="Zhang G."/>
        </authorList>
    </citation>
    <scope>NUCLEOTIDE SEQUENCE [LARGE SCALE GENOMIC DNA]</scope>
    <source>
        <strain evidence="1">Treedump-2</strain>
        <tissue evidence="1">Whole body</tissue>
    </source>
</reference>
<organism evidence="1 2">
    <name type="scientific">Atta colombica</name>
    <dbReference type="NCBI Taxonomy" id="520822"/>
    <lineage>
        <taxon>Eukaryota</taxon>
        <taxon>Metazoa</taxon>
        <taxon>Ecdysozoa</taxon>
        <taxon>Arthropoda</taxon>
        <taxon>Hexapoda</taxon>
        <taxon>Insecta</taxon>
        <taxon>Pterygota</taxon>
        <taxon>Neoptera</taxon>
        <taxon>Endopterygota</taxon>
        <taxon>Hymenoptera</taxon>
        <taxon>Apocrita</taxon>
        <taxon>Aculeata</taxon>
        <taxon>Formicoidea</taxon>
        <taxon>Formicidae</taxon>
        <taxon>Myrmicinae</taxon>
        <taxon>Atta</taxon>
    </lineage>
</organism>
<accession>A0A195BLJ2</accession>